<dbReference type="Proteomes" id="UP001214170">
    <property type="component" value="Chromosome"/>
</dbReference>
<keyword evidence="3" id="KW-1003">Cell membrane</keyword>
<comment type="similarity">
    <text evidence="7">Belongs to the drug/metabolite transporter (DMT) superfamily. Small multidrug resistance (SMR) (TC 2.A.7.1) family. Gdx/SugE subfamily.</text>
</comment>
<dbReference type="EMBL" id="PREU01000019">
    <property type="protein sequence ID" value="PPA72883.1"/>
    <property type="molecule type" value="Genomic_DNA"/>
</dbReference>
<evidence type="ECO:0000256" key="9">
    <source>
        <dbReference type="RuleBase" id="RU003942"/>
    </source>
</evidence>
<evidence type="ECO:0000313" key="12">
    <source>
        <dbReference type="EMBL" id="MDH0739038.1"/>
    </source>
</evidence>
<reference evidence="11 15" key="1">
    <citation type="submission" date="2015-07" db="EMBL/GenBank/DDBJ databases">
        <title>Draft genome of Achromobacter spanius.</title>
        <authorList>
            <person name="Wang X."/>
        </authorList>
    </citation>
    <scope>NUCLEOTIDE SEQUENCE [LARGE SCALE GENOMIC DNA]</scope>
    <source>
        <strain evidence="11 15">CGMCC9173</strain>
    </source>
</reference>
<comment type="subcellular location">
    <subcellularLocation>
        <location evidence="1 9">Cell membrane</location>
        <topology evidence="1 9">Multi-pass membrane protein</topology>
    </subcellularLocation>
</comment>
<dbReference type="FunFam" id="1.10.3730.20:FF:000001">
    <property type="entry name" value="Quaternary ammonium compound resistance transporter SugE"/>
    <property type="match status" value="1"/>
</dbReference>
<evidence type="ECO:0000313" key="13">
    <source>
        <dbReference type="EMBL" id="PPA72883.1"/>
    </source>
</evidence>
<proteinExistence type="inferred from homology"/>
<dbReference type="AlphaFoldDB" id="A0A0L0RBQ6"/>
<name>A0A0L0RBQ6_9BURK</name>
<dbReference type="InterPro" id="IPR000390">
    <property type="entry name" value="Small_drug/metabolite_transptr"/>
</dbReference>
<dbReference type="PANTHER" id="PTHR30561">
    <property type="entry name" value="SMR FAMILY PROTON-DEPENDENT DRUG EFFLUX TRANSPORTER SUGE"/>
    <property type="match status" value="1"/>
</dbReference>
<dbReference type="KEGG" id="asw:CVS48_14540"/>
<organism evidence="13 16">
    <name type="scientific">Achromobacter spanius</name>
    <dbReference type="NCBI Taxonomy" id="217203"/>
    <lineage>
        <taxon>Bacteria</taxon>
        <taxon>Pseudomonadati</taxon>
        <taxon>Pseudomonadota</taxon>
        <taxon>Betaproteobacteria</taxon>
        <taxon>Burkholderiales</taxon>
        <taxon>Alcaligenaceae</taxon>
        <taxon>Achromobacter</taxon>
    </lineage>
</organism>
<dbReference type="RefSeq" id="WP_046803706.1">
    <property type="nucleotide sequence ID" value="NZ_CADIJT010000024.1"/>
</dbReference>
<dbReference type="SUPFAM" id="SSF103481">
    <property type="entry name" value="Multidrug resistance efflux transporter EmrE"/>
    <property type="match status" value="1"/>
</dbReference>
<keyword evidence="6 10" id="KW-0472">Membrane</keyword>
<sequence>MTWIILVLAGLFEIVWAVGLKYTHGFTRLWPSLITAGGMAISVWLLAVAMKTLPLGTAYAVWVGIGTVGAFVAGIVLFGESTSWMRIVSVALIVLGLIGLKLSSA</sequence>
<evidence type="ECO:0000256" key="4">
    <source>
        <dbReference type="ARBA" id="ARBA00022692"/>
    </source>
</evidence>
<accession>A0A0L0RBQ6</accession>
<evidence type="ECO:0000256" key="1">
    <source>
        <dbReference type="ARBA" id="ARBA00004651"/>
    </source>
</evidence>
<dbReference type="NCBIfam" id="NF008512">
    <property type="entry name" value="PRK11431.1"/>
    <property type="match status" value="1"/>
</dbReference>
<evidence type="ECO:0000256" key="2">
    <source>
        <dbReference type="ARBA" id="ARBA00022448"/>
    </source>
</evidence>
<evidence type="ECO:0000313" key="16">
    <source>
        <dbReference type="Proteomes" id="UP000239990"/>
    </source>
</evidence>
<feature type="transmembrane region" description="Helical" evidence="10">
    <location>
        <begin position="84"/>
        <end position="102"/>
    </location>
</feature>
<dbReference type="Proteomes" id="UP001161094">
    <property type="component" value="Unassembled WGS sequence"/>
</dbReference>
<keyword evidence="4 9" id="KW-0812">Transmembrane</keyword>
<dbReference type="GO" id="GO:0022857">
    <property type="term" value="F:transmembrane transporter activity"/>
    <property type="evidence" value="ECO:0007669"/>
    <property type="project" value="InterPro"/>
</dbReference>
<dbReference type="GO" id="GO:0005886">
    <property type="term" value="C:plasma membrane"/>
    <property type="evidence" value="ECO:0007669"/>
    <property type="project" value="UniProtKB-SubCell"/>
</dbReference>
<evidence type="ECO:0000313" key="11">
    <source>
        <dbReference type="EMBL" id="KNE28098.1"/>
    </source>
</evidence>
<evidence type="ECO:0000313" key="14">
    <source>
        <dbReference type="EMBL" id="WFP08343.1"/>
    </source>
</evidence>
<keyword evidence="17" id="KW-1185">Reference proteome</keyword>
<dbReference type="Gene3D" id="1.10.3730.20">
    <property type="match status" value="1"/>
</dbReference>
<feature type="transmembrane region" description="Helical" evidence="10">
    <location>
        <begin position="27"/>
        <end position="47"/>
    </location>
</feature>
<dbReference type="InterPro" id="IPR045324">
    <property type="entry name" value="Small_multidrug_res"/>
</dbReference>
<dbReference type="GO" id="GO:1990961">
    <property type="term" value="P:xenobiotic detoxification by transmembrane export across the plasma membrane"/>
    <property type="evidence" value="ECO:0007669"/>
    <property type="project" value="UniProtKB-ARBA"/>
</dbReference>
<feature type="transmembrane region" description="Helical" evidence="10">
    <location>
        <begin position="59"/>
        <end position="78"/>
    </location>
</feature>
<reference evidence="13 16" key="2">
    <citation type="submission" date="2018-02" db="EMBL/GenBank/DDBJ databases">
        <title>Draft Genome of Achromobacter spanius stain 6.</title>
        <authorList>
            <person name="Gunasekera T.S."/>
            <person name="Radwan O."/>
            <person name="Ruiz O.N."/>
        </authorList>
    </citation>
    <scope>NUCLEOTIDE SEQUENCE [LARGE SCALE GENOMIC DNA]</scope>
    <source>
        <strain evidence="13 16">6</strain>
    </source>
</reference>
<dbReference type="PANTHER" id="PTHR30561:SF0">
    <property type="entry name" value="GUANIDINIUM EXPORTER"/>
    <property type="match status" value="1"/>
</dbReference>
<evidence type="ECO:0000256" key="7">
    <source>
        <dbReference type="ARBA" id="ARBA00038151"/>
    </source>
</evidence>
<dbReference type="GeneID" id="92907162"/>
<evidence type="ECO:0000256" key="8">
    <source>
        <dbReference type="ARBA" id="ARBA00039168"/>
    </source>
</evidence>
<keyword evidence="5 10" id="KW-1133">Transmembrane helix</keyword>
<gene>
    <name evidence="12" type="primary">sugE</name>
    <name evidence="11" type="ORF">AFM18_07950</name>
    <name evidence="13" type="ORF">C4E15_28405</name>
    <name evidence="12" type="ORF">N5D93_24705</name>
    <name evidence="14" type="ORF">P8T11_00255</name>
</gene>
<evidence type="ECO:0000256" key="5">
    <source>
        <dbReference type="ARBA" id="ARBA00022989"/>
    </source>
</evidence>
<dbReference type="Proteomes" id="UP000239990">
    <property type="component" value="Unassembled WGS sequence"/>
</dbReference>
<reference evidence="12" key="3">
    <citation type="submission" date="2022-09" db="EMBL/GenBank/DDBJ databases">
        <title>Intensive care unit water sources are persistently colonized with multi-drug resistant bacteria and are the site of extensive horizontal gene transfer of antibiotic resistance genes.</title>
        <authorList>
            <person name="Diorio-Toth L."/>
        </authorList>
    </citation>
    <scope>NUCLEOTIDE SEQUENCE</scope>
    <source>
        <strain evidence="12">GD03843</strain>
    </source>
</reference>
<dbReference type="EMBL" id="JAOCDZ010000021">
    <property type="protein sequence ID" value="MDH0739038.1"/>
    <property type="molecule type" value="Genomic_DNA"/>
</dbReference>
<dbReference type="EMBL" id="LGVG01000008">
    <property type="protein sequence ID" value="KNE28098.1"/>
    <property type="molecule type" value="Genomic_DNA"/>
</dbReference>
<protein>
    <recommendedName>
        <fullName evidence="8">Guanidinium exporter</fullName>
    </recommendedName>
</protein>
<keyword evidence="2" id="KW-0813">Transport</keyword>
<evidence type="ECO:0000256" key="3">
    <source>
        <dbReference type="ARBA" id="ARBA00022475"/>
    </source>
</evidence>
<dbReference type="OrthoDB" id="9808638at2"/>
<dbReference type="InterPro" id="IPR037185">
    <property type="entry name" value="EmrE-like"/>
</dbReference>
<evidence type="ECO:0000256" key="6">
    <source>
        <dbReference type="ARBA" id="ARBA00023136"/>
    </source>
</evidence>
<evidence type="ECO:0000313" key="15">
    <source>
        <dbReference type="Proteomes" id="UP000037511"/>
    </source>
</evidence>
<evidence type="ECO:0000256" key="10">
    <source>
        <dbReference type="SAM" id="Phobius"/>
    </source>
</evidence>
<evidence type="ECO:0000313" key="17">
    <source>
        <dbReference type="Proteomes" id="UP001214170"/>
    </source>
</evidence>
<dbReference type="Pfam" id="PF00893">
    <property type="entry name" value="Multi_Drug_Res"/>
    <property type="match status" value="1"/>
</dbReference>
<dbReference type="EMBL" id="CP121261">
    <property type="protein sequence ID" value="WFP08343.1"/>
    <property type="molecule type" value="Genomic_DNA"/>
</dbReference>
<reference evidence="14 17" key="4">
    <citation type="submission" date="2023-03" db="EMBL/GenBank/DDBJ databases">
        <title>Achromobacter spanius LIG8.</title>
        <authorList>
            <person name="Shrestha S."/>
        </authorList>
    </citation>
    <scope>NUCLEOTIDE SEQUENCE [LARGE SCALE GENOMIC DNA]</scope>
    <source>
        <strain evidence="14 17">LIG8</strain>
    </source>
</reference>
<dbReference type="Proteomes" id="UP000037511">
    <property type="component" value="Unassembled WGS sequence"/>
</dbReference>